<dbReference type="PROSITE" id="PS51257">
    <property type="entry name" value="PROKAR_LIPOPROTEIN"/>
    <property type="match status" value="1"/>
</dbReference>
<feature type="region of interest" description="Disordered" evidence="1">
    <location>
        <begin position="113"/>
        <end position="148"/>
    </location>
</feature>
<evidence type="ECO:0000313" key="3">
    <source>
        <dbReference type="Proteomes" id="UP000199119"/>
    </source>
</evidence>
<dbReference type="AlphaFoldDB" id="A0A1I2G7M6"/>
<sequence length="364" mass="38844">MNKKSNITSQIISAALIAGCGGGGGGDTAENQVKTGFFSVQGTNKSGKLVLACVDGIEYIDPASSKGKSISSILATKYEITDNQYRTEAASGRSCRDQYASITQILSVSDLNRILNSTPNPDPGTGTGGNPTTGSNPDQPSSGGENSERALACARLYREQFNDGQRTMPDIIYITGTNTPSPACQRIDSGWAEFNEKLKTAVAYCANTTDYRGIILDGRDYGHNPPNWGELGRSAVTQLQQDSQSCASSLGNLPTVIEPPPSPTPAPSQNEIISAIKVSEGYEQNRNYNQYQVTLKNNGNTAINCTVFFDYTYVRGLDLVHDRTTTNTGKLSVGAEKKLTLSAAGAESNVGDVSWTSSCDKWPF</sequence>
<organism evidence="2 3">
    <name type="scientific">Paracidovorax wautersii</name>
    <dbReference type="NCBI Taxonomy" id="1177982"/>
    <lineage>
        <taxon>Bacteria</taxon>
        <taxon>Pseudomonadati</taxon>
        <taxon>Pseudomonadota</taxon>
        <taxon>Betaproteobacteria</taxon>
        <taxon>Burkholderiales</taxon>
        <taxon>Comamonadaceae</taxon>
        <taxon>Paracidovorax</taxon>
    </lineage>
</organism>
<evidence type="ECO:0000313" key="2">
    <source>
        <dbReference type="EMBL" id="SFF13159.1"/>
    </source>
</evidence>
<reference evidence="3" key="1">
    <citation type="submission" date="2016-10" db="EMBL/GenBank/DDBJ databases">
        <authorList>
            <person name="Varghese N."/>
            <person name="Submissions S."/>
        </authorList>
    </citation>
    <scope>NUCLEOTIDE SEQUENCE [LARGE SCALE GENOMIC DNA]</scope>
    <source>
        <strain evidence="3">DSM 27981</strain>
    </source>
</reference>
<protein>
    <submittedName>
        <fullName evidence="2">Uncharacterized protein</fullName>
    </submittedName>
</protein>
<dbReference type="RefSeq" id="WP_139222864.1">
    <property type="nucleotide sequence ID" value="NZ_FONX01000013.1"/>
</dbReference>
<accession>A0A1I2G7M6</accession>
<proteinExistence type="predicted"/>
<keyword evidence="3" id="KW-1185">Reference proteome</keyword>
<dbReference type="EMBL" id="FONX01000013">
    <property type="protein sequence ID" value="SFF13159.1"/>
    <property type="molecule type" value="Genomic_DNA"/>
</dbReference>
<gene>
    <name evidence="2" type="ORF">SAMN04489711_113148</name>
</gene>
<name>A0A1I2G7M6_9BURK</name>
<dbReference type="Proteomes" id="UP000199119">
    <property type="component" value="Unassembled WGS sequence"/>
</dbReference>
<evidence type="ECO:0000256" key="1">
    <source>
        <dbReference type="SAM" id="MobiDB-lite"/>
    </source>
</evidence>